<evidence type="ECO:0000256" key="7">
    <source>
        <dbReference type="SAM" id="Coils"/>
    </source>
</evidence>
<name>A0A937A7Z6_9BACT</name>
<dbReference type="Pfam" id="PF13424">
    <property type="entry name" value="TPR_12"/>
    <property type="match status" value="2"/>
</dbReference>
<dbReference type="AlphaFoldDB" id="A0A937A7Z6"/>
<feature type="domain" description="PPM-type phosphatase" evidence="9">
    <location>
        <begin position="482"/>
        <end position="677"/>
    </location>
</feature>
<evidence type="ECO:0000256" key="6">
    <source>
        <dbReference type="PROSITE-ProRule" id="PRU00339"/>
    </source>
</evidence>
<keyword evidence="4 6" id="KW-0802">TPR repeat</keyword>
<dbReference type="InterPro" id="IPR036457">
    <property type="entry name" value="PPM-type-like_dom_sf"/>
</dbReference>
<dbReference type="PROSITE" id="PS50005">
    <property type="entry name" value="TPR"/>
    <property type="match status" value="3"/>
</dbReference>
<dbReference type="Gene3D" id="3.60.40.10">
    <property type="entry name" value="PPM-type phosphatase domain"/>
    <property type="match status" value="1"/>
</dbReference>
<keyword evidence="11" id="KW-1185">Reference proteome</keyword>
<dbReference type="InterPro" id="IPR051476">
    <property type="entry name" value="Bac_ResReg_Asp_Phosphatase"/>
</dbReference>
<dbReference type="Proteomes" id="UP000642920">
    <property type="component" value="Unassembled WGS sequence"/>
</dbReference>
<dbReference type="InterPro" id="IPR019734">
    <property type="entry name" value="TPR_rpt"/>
</dbReference>
<keyword evidence="2" id="KW-0963">Cytoplasm</keyword>
<evidence type="ECO:0000256" key="1">
    <source>
        <dbReference type="ARBA" id="ARBA00004496"/>
    </source>
</evidence>
<keyword evidence="3" id="KW-0677">Repeat</keyword>
<feature type="repeat" description="TPR" evidence="6">
    <location>
        <begin position="80"/>
        <end position="113"/>
    </location>
</feature>
<dbReference type="InterPro" id="IPR001932">
    <property type="entry name" value="PPM-type_phosphatase-like_dom"/>
</dbReference>
<keyword evidence="8" id="KW-1133">Transmembrane helix</keyword>
<gene>
    <name evidence="10" type="ORF">JKP34_08400</name>
</gene>
<comment type="caution">
    <text evidence="10">The sequence shown here is derived from an EMBL/GenBank/DDBJ whole genome shotgun (WGS) entry which is preliminary data.</text>
</comment>
<dbReference type="RefSeq" id="WP_201919719.1">
    <property type="nucleotide sequence ID" value="NZ_JAERQG010000002.1"/>
</dbReference>
<feature type="transmembrane region" description="Helical" evidence="8">
    <location>
        <begin position="357"/>
        <end position="377"/>
    </location>
</feature>
<keyword evidence="8" id="KW-0472">Membrane</keyword>
<dbReference type="EMBL" id="JAERQG010000002">
    <property type="protein sequence ID" value="MBL0765265.1"/>
    <property type="molecule type" value="Genomic_DNA"/>
</dbReference>
<feature type="repeat" description="TPR" evidence="6">
    <location>
        <begin position="160"/>
        <end position="193"/>
    </location>
</feature>
<protein>
    <submittedName>
        <fullName evidence="10">Tetratricopeptide repeat protein</fullName>
    </submittedName>
</protein>
<comment type="similarity">
    <text evidence="5">Belongs to the Rap family.</text>
</comment>
<organism evidence="10 11">
    <name type="scientific">Marivirga atlantica</name>
    <dbReference type="NCBI Taxonomy" id="1548457"/>
    <lineage>
        <taxon>Bacteria</taxon>
        <taxon>Pseudomonadati</taxon>
        <taxon>Bacteroidota</taxon>
        <taxon>Cytophagia</taxon>
        <taxon>Cytophagales</taxon>
        <taxon>Marivirgaceae</taxon>
        <taxon>Marivirga</taxon>
    </lineage>
</organism>
<keyword evidence="7" id="KW-0175">Coiled coil</keyword>
<dbReference type="GO" id="GO:0005737">
    <property type="term" value="C:cytoplasm"/>
    <property type="evidence" value="ECO:0007669"/>
    <property type="project" value="UniProtKB-SubCell"/>
</dbReference>
<dbReference type="PANTHER" id="PTHR46630:SF1">
    <property type="entry name" value="TETRATRICOPEPTIDE REPEAT PROTEIN 29"/>
    <property type="match status" value="1"/>
</dbReference>
<keyword evidence="8" id="KW-0812">Transmembrane</keyword>
<comment type="subcellular location">
    <subcellularLocation>
        <location evidence="1">Cytoplasm</location>
    </subcellularLocation>
</comment>
<dbReference type="SUPFAM" id="SSF48452">
    <property type="entry name" value="TPR-like"/>
    <property type="match status" value="2"/>
</dbReference>
<evidence type="ECO:0000259" key="9">
    <source>
        <dbReference type="Pfam" id="PF07228"/>
    </source>
</evidence>
<feature type="repeat" description="TPR" evidence="6">
    <location>
        <begin position="120"/>
        <end position="153"/>
    </location>
</feature>
<dbReference type="Gene3D" id="1.25.40.10">
    <property type="entry name" value="Tetratricopeptide repeat domain"/>
    <property type="match status" value="2"/>
</dbReference>
<dbReference type="PROSITE" id="PS50293">
    <property type="entry name" value="TPR_REGION"/>
    <property type="match status" value="1"/>
</dbReference>
<sequence length="681" mass="78683">MRYYLLLIFFIGFTHTLSAQKRNEVDSLLRMAETASDSSKADIYLNLAVAYRTLQIDKAYQYARLSLKLAELNKLNKLEADAHNILGSIYRVLGDFDKASEELHEALKLNELLGNSKGIANTANSLGILYFNQEDYQNALSFYQKALNLVDTTQYKGGYATFCLNIGEVYQVMGKYDEAVRLLNEALEVFVKINDLEGLAYTYGVLAKIQLEENQFEIAYTNCEKALAYFKEDQNDLGKVEYQLLLSAIFLESGKFQAAEDIAFQSLELAKQMNASHWMMNAHIKLAEIYKRMKQFDKAFIHTDSALVLKTKILDEEKQRQIANLRIIYETDKYIQENELLKIDTELKEKRISQQQVITAAIAICLLAIIIFAFFIYRANIAKQRINRLLRIQNEEIRQQREEIQTQAEGLKDINREVVLKNELIEGKNKSITDSLNYAKRIQTALLPFQERITKSLPENFILYKPKDIVSGDFYWFRELGDKVIIVVADCTGHGIPGAFMSLIGHDMLNYICNIKHIIEPNEILSEMKSTVIHLLRQDEGKNRDGMEVSICVWDKKRHIVEFAGANHSLIYIQNNELHQIKGDRATIGKDEFKHFNSFTKHEIAVTSDSEFYLFTDGYMDQFGGSENKKFMFGSFKELIFKNHLKQMNTQKQILEETLQDWQGEEEQVDDILIFGFRLMD</sequence>
<proteinExistence type="inferred from homology"/>
<evidence type="ECO:0000313" key="11">
    <source>
        <dbReference type="Proteomes" id="UP000642920"/>
    </source>
</evidence>
<evidence type="ECO:0000256" key="2">
    <source>
        <dbReference type="ARBA" id="ARBA00022490"/>
    </source>
</evidence>
<feature type="coiled-coil region" evidence="7">
    <location>
        <begin position="383"/>
        <end position="417"/>
    </location>
</feature>
<reference evidence="10" key="1">
    <citation type="submission" date="2021-01" db="EMBL/GenBank/DDBJ databases">
        <title>Marivirga sp. nov., isolated from intertidal surface sediments.</title>
        <authorList>
            <person name="Zhang M."/>
        </authorList>
    </citation>
    <scope>NUCLEOTIDE SEQUENCE</scope>
    <source>
        <strain evidence="10">SM1354</strain>
    </source>
</reference>
<accession>A0A937A7Z6</accession>
<evidence type="ECO:0000313" key="10">
    <source>
        <dbReference type="EMBL" id="MBL0765265.1"/>
    </source>
</evidence>
<evidence type="ECO:0000256" key="8">
    <source>
        <dbReference type="SAM" id="Phobius"/>
    </source>
</evidence>
<evidence type="ECO:0000256" key="3">
    <source>
        <dbReference type="ARBA" id="ARBA00022737"/>
    </source>
</evidence>
<evidence type="ECO:0000256" key="4">
    <source>
        <dbReference type="ARBA" id="ARBA00022803"/>
    </source>
</evidence>
<evidence type="ECO:0000256" key="5">
    <source>
        <dbReference type="ARBA" id="ARBA00038253"/>
    </source>
</evidence>
<dbReference type="PANTHER" id="PTHR46630">
    <property type="entry name" value="TETRATRICOPEPTIDE REPEAT PROTEIN 29"/>
    <property type="match status" value="1"/>
</dbReference>
<dbReference type="InterPro" id="IPR011990">
    <property type="entry name" value="TPR-like_helical_dom_sf"/>
</dbReference>
<dbReference type="SMART" id="SM00028">
    <property type="entry name" value="TPR"/>
    <property type="match status" value="7"/>
</dbReference>
<dbReference type="Pfam" id="PF07228">
    <property type="entry name" value="SpoIIE"/>
    <property type="match status" value="1"/>
</dbReference>